<keyword evidence="1" id="KW-0175">Coiled coil</keyword>
<evidence type="ECO:0000313" key="2">
    <source>
        <dbReference type="EMBL" id="KAF4496307.1"/>
    </source>
</evidence>
<keyword evidence="3" id="KW-1185">Reference proteome</keyword>
<evidence type="ECO:0000313" key="3">
    <source>
        <dbReference type="Proteomes" id="UP000737391"/>
    </source>
</evidence>
<dbReference type="AlphaFoldDB" id="A0A9P5B7D7"/>
<dbReference type="Gene3D" id="1.10.287.1490">
    <property type="match status" value="1"/>
</dbReference>
<protein>
    <recommendedName>
        <fullName evidence="4">Myosin tail domain-containing protein</fullName>
    </recommendedName>
</protein>
<name>A0A9P5B7D7_9HYPO</name>
<dbReference type="EMBL" id="LUFC02000554">
    <property type="protein sequence ID" value="KAF4496307.1"/>
    <property type="molecule type" value="Genomic_DNA"/>
</dbReference>
<comment type="caution">
    <text evidence="2">The sequence shown here is derived from an EMBL/GenBank/DDBJ whole genome shotgun (WGS) entry which is preliminary data.</text>
</comment>
<feature type="coiled-coil region" evidence="1">
    <location>
        <begin position="88"/>
        <end position="115"/>
    </location>
</feature>
<evidence type="ECO:0008006" key="4">
    <source>
        <dbReference type="Google" id="ProtNLM"/>
    </source>
</evidence>
<dbReference type="OrthoDB" id="5068061at2759"/>
<reference evidence="2" key="1">
    <citation type="submission" date="2020-01" db="EMBL/GenBank/DDBJ databases">
        <title>Identification and distribution of gene clusters putatively required for synthesis of sphingolipid metabolism inhibitors in phylogenetically diverse species of the filamentous fungus Fusarium.</title>
        <authorList>
            <person name="Kim H.-S."/>
            <person name="Busman M."/>
            <person name="Brown D.W."/>
            <person name="Divon H."/>
            <person name="Uhlig S."/>
            <person name="Proctor R.H."/>
        </authorList>
    </citation>
    <scope>NUCLEOTIDE SEQUENCE</scope>
    <source>
        <strain evidence="2">NRRL 31653</strain>
    </source>
</reference>
<dbReference type="Proteomes" id="UP000737391">
    <property type="component" value="Unassembled WGS sequence"/>
</dbReference>
<feature type="coiled-coil region" evidence="1">
    <location>
        <begin position="14"/>
        <end position="59"/>
    </location>
</feature>
<sequence length="241" mass="28022">MTLFQQTLKLQRLVSKLQADLDAERRANTKAQKQFKRDVRGLQEEIVNLEQDLQESQDRNNVGEGKLSATRRNLEQLQGQAMNDLLARNKLETENKSLKAEIVDAQKKLDDYLSIKEQNHDLGNQVQSFEHKIKQYLAIVEDTANKANANEEKVTVERAAKEAMENRYKAKIAEQDLEITGLKSHSEKLEQSVARFQASVKTCWWHRFRAWKDRFRKRDRSGSWVSITDESAEDITLRTYS</sequence>
<evidence type="ECO:0000256" key="1">
    <source>
        <dbReference type="SAM" id="Coils"/>
    </source>
</evidence>
<proteinExistence type="predicted"/>
<accession>A0A9P5B7D7</accession>
<gene>
    <name evidence="2" type="ORF">FAGAP_7563</name>
</gene>
<organism evidence="2 3">
    <name type="scientific">Fusarium agapanthi</name>
    <dbReference type="NCBI Taxonomy" id="1803897"/>
    <lineage>
        <taxon>Eukaryota</taxon>
        <taxon>Fungi</taxon>
        <taxon>Dikarya</taxon>
        <taxon>Ascomycota</taxon>
        <taxon>Pezizomycotina</taxon>
        <taxon>Sordariomycetes</taxon>
        <taxon>Hypocreomycetidae</taxon>
        <taxon>Hypocreales</taxon>
        <taxon>Nectriaceae</taxon>
        <taxon>Fusarium</taxon>
        <taxon>Fusarium fujikuroi species complex</taxon>
    </lineage>
</organism>